<feature type="region of interest" description="Disordered" evidence="1">
    <location>
        <begin position="157"/>
        <end position="177"/>
    </location>
</feature>
<feature type="domain" description="Thioredoxin" evidence="2">
    <location>
        <begin position="2"/>
        <end position="157"/>
    </location>
</feature>
<feature type="compositionally biased region" description="Basic and acidic residues" evidence="1">
    <location>
        <begin position="157"/>
        <end position="166"/>
    </location>
</feature>
<name>A0A8J7UWI1_9BACT</name>
<dbReference type="Gene3D" id="3.40.30.10">
    <property type="entry name" value="Glutaredoxin"/>
    <property type="match status" value="1"/>
</dbReference>
<dbReference type="GO" id="GO:0016209">
    <property type="term" value="F:antioxidant activity"/>
    <property type="evidence" value="ECO:0007669"/>
    <property type="project" value="InterPro"/>
</dbReference>
<dbReference type="PANTHER" id="PTHR43640">
    <property type="entry name" value="OS07G0260300 PROTEIN"/>
    <property type="match status" value="1"/>
</dbReference>
<dbReference type="AlphaFoldDB" id="A0A8J7UWI1"/>
<keyword evidence="4" id="KW-1185">Reference proteome</keyword>
<dbReference type="SUPFAM" id="SSF52833">
    <property type="entry name" value="Thioredoxin-like"/>
    <property type="match status" value="1"/>
</dbReference>
<comment type="caution">
    <text evidence="3">The sequence shown here is derived from an EMBL/GenBank/DDBJ whole genome shotgun (WGS) entry which is preliminary data.</text>
</comment>
<dbReference type="PROSITE" id="PS51352">
    <property type="entry name" value="THIOREDOXIN_2"/>
    <property type="match status" value="1"/>
</dbReference>
<proteinExistence type="predicted"/>
<dbReference type="EMBL" id="JAFIDN010000012">
    <property type="protein sequence ID" value="MBP3193652.1"/>
    <property type="molecule type" value="Genomic_DNA"/>
</dbReference>
<sequence>MIELGSKAPDFTLPDPKGNLYSRDQVAGKHGLLVVFYCNHCPFVKHIREKFAEISAEYIEKGTGVVAINSNDIENYPDDAPERMAEDIETFGYRFPYLFDETQEVARRFDAACTPDFYLYDASLELVYRGQFDDSRPGNDEPVTGSDLKAAFDALLKGEKPSEDQKPSVGCNIKWKS</sequence>
<dbReference type="GO" id="GO:0016491">
    <property type="term" value="F:oxidoreductase activity"/>
    <property type="evidence" value="ECO:0007669"/>
    <property type="project" value="InterPro"/>
</dbReference>
<dbReference type="InterPro" id="IPR036249">
    <property type="entry name" value="Thioredoxin-like_sf"/>
</dbReference>
<dbReference type="InterPro" id="IPR047262">
    <property type="entry name" value="PRX-like1"/>
</dbReference>
<dbReference type="Proteomes" id="UP000673975">
    <property type="component" value="Unassembled WGS sequence"/>
</dbReference>
<gene>
    <name evidence="3" type="ORF">NATSA_13325</name>
</gene>
<dbReference type="PANTHER" id="PTHR43640:SF1">
    <property type="entry name" value="THIOREDOXIN-DEPENDENT PEROXIREDOXIN"/>
    <property type="match status" value="1"/>
</dbReference>
<dbReference type="InterPro" id="IPR013766">
    <property type="entry name" value="Thioredoxin_domain"/>
</dbReference>
<dbReference type="Pfam" id="PF00578">
    <property type="entry name" value="AhpC-TSA"/>
    <property type="match status" value="1"/>
</dbReference>
<evidence type="ECO:0000256" key="1">
    <source>
        <dbReference type="SAM" id="MobiDB-lite"/>
    </source>
</evidence>
<dbReference type="InterPro" id="IPR000866">
    <property type="entry name" value="AhpC/TSA"/>
</dbReference>
<accession>A0A8J7UWI1</accession>
<reference evidence="3" key="1">
    <citation type="submission" date="2021-02" db="EMBL/GenBank/DDBJ databases">
        <title>Natronogracilivirga saccharolytica gen. nov. sp. nov. a new anaerobic, haloalkiliphilic carbohydrate-fermenting bacterium from soda lake and proposing of Cyclonatronumiaceae fam. nov. in the phylum Balneolaeota.</title>
        <authorList>
            <person name="Zhilina T.N."/>
            <person name="Sorokin D.Y."/>
            <person name="Zavarzina D.G."/>
            <person name="Toshchakov S.V."/>
            <person name="Kublanov I.V."/>
        </authorList>
    </citation>
    <scope>NUCLEOTIDE SEQUENCE</scope>
    <source>
        <strain evidence="3">Z-1702</strain>
    </source>
</reference>
<organism evidence="3 4">
    <name type="scientific">Natronogracilivirga saccharolytica</name>
    <dbReference type="NCBI Taxonomy" id="2812953"/>
    <lineage>
        <taxon>Bacteria</taxon>
        <taxon>Pseudomonadati</taxon>
        <taxon>Balneolota</taxon>
        <taxon>Balneolia</taxon>
        <taxon>Balneolales</taxon>
        <taxon>Cyclonatronaceae</taxon>
        <taxon>Natronogracilivirga</taxon>
    </lineage>
</organism>
<evidence type="ECO:0000259" key="2">
    <source>
        <dbReference type="PROSITE" id="PS51352"/>
    </source>
</evidence>
<protein>
    <submittedName>
        <fullName evidence="3">Thioredoxin family protein</fullName>
    </submittedName>
</protein>
<evidence type="ECO:0000313" key="3">
    <source>
        <dbReference type="EMBL" id="MBP3193652.1"/>
    </source>
</evidence>
<evidence type="ECO:0000313" key="4">
    <source>
        <dbReference type="Proteomes" id="UP000673975"/>
    </source>
</evidence>
<dbReference type="CDD" id="cd02969">
    <property type="entry name" value="PRX_like1"/>
    <property type="match status" value="1"/>
</dbReference>